<keyword evidence="4" id="KW-1185">Reference proteome</keyword>
<dbReference type="Pfam" id="PF02321">
    <property type="entry name" value="OEP"/>
    <property type="match status" value="2"/>
</dbReference>
<reference evidence="4" key="1">
    <citation type="submission" date="2005-10" db="EMBL/GenBank/DDBJ databases">
        <title>Complete sequence of Pelobacter carbinolicus DSM 2380.</title>
        <authorList>
            <person name="Copeland A."/>
            <person name="Lucas S."/>
            <person name="Lapidus A."/>
            <person name="Barry K."/>
            <person name="Detter J.C."/>
            <person name="Glavina T."/>
            <person name="Hammon N."/>
            <person name="Israni S."/>
            <person name="Pitluck S."/>
            <person name="Chertkov O."/>
            <person name="Schmutz J."/>
            <person name="Larimer F."/>
            <person name="Land M."/>
            <person name="Kyrpides N."/>
            <person name="Ivanova N."/>
            <person name="Richardson P."/>
        </authorList>
    </citation>
    <scope>NUCLEOTIDE SEQUENCE [LARGE SCALE GENOMIC DNA]</scope>
    <source>
        <strain evidence="4">DSM 2380 / NBRC 103641 / GraBd1</strain>
    </source>
</reference>
<dbReference type="SUPFAM" id="SSF56954">
    <property type="entry name" value="Outer membrane efflux proteins (OEP)"/>
    <property type="match status" value="1"/>
</dbReference>
<feature type="signal peptide" evidence="2">
    <location>
        <begin position="1"/>
        <end position="25"/>
    </location>
</feature>
<accession>Q3A7U5</accession>
<sequence length="474" mass="52252">MKCRFCRIKLLAAILTFLLAGCGTLAPRYTRPASPVPVSWPEGSAYQPAAEGTETRSAAEVGWREFFANEKLRKLMELALENNRDLRVSALKIEKARAQYRIQRADLFPTLSIAGKGSVNRTPASLSTTGKRGTFEEYSVGLGMSSYEFDFFGRVRSLKDQTLEEYFATEEARRSAQITLIAEVATAYQTLAADRERLDLARQTLKSHQATYELTRSRFQAGLATKLEVRQAQTSVDSTLVDIARYTSLTAEDENALRFLVGTDFSSALLPAALDEAVTDLKDIPAGVPSEVLQRRPDILAAEHRLMGANANIGAARAAFFPRITLTASGGFASDALSSLFEGATGTWAFAPRIELPIFNAGRLRAQLKTSKVDRDIYLARYEGAIQGAFREVADALAQRGTIDDQLLAQRSLVEATDESYILSEARFRKGIDSFLNVLDSQRSLYDAQQNLITIRLARLDNFVKLYRVLGGGA</sequence>
<reference evidence="3 4" key="2">
    <citation type="journal article" date="2012" name="BMC Genomics">
        <title>The genome of Pelobacter carbinolicus reveals surprising metabolic capabilities and physiological features.</title>
        <authorList>
            <person name="Aklujkar M."/>
            <person name="Haveman S.A."/>
            <person name="Didonato R.Jr."/>
            <person name="Chertkov O."/>
            <person name="Han C.S."/>
            <person name="Land M.L."/>
            <person name="Brown P."/>
            <person name="Lovley D.R."/>
        </authorList>
    </citation>
    <scope>NUCLEOTIDE SEQUENCE [LARGE SCALE GENOMIC DNA]</scope>
    <source>
        <strain evidence="4">DSM 2380 / NBRC 103641 / GraBd1</strain>
    </source>
</reference>
<dbReference type="Gene3D" id="1.20.1600.10">
    <property type="entry name" value="Outer membrane efflux proteins (OEP)"/>
    <property type="match status" value="1"/>
</dbReference>
<dbReference type="EMBL" id="CP000142">
    <property type="protein sequence ID" value="ABA87549.1"/>
    <property type="molecule type" value="Genomic_DNA"/>
</dbReference>
<keyword evidence="2" id="KW-0812">Transmembrane</keyword>
<keyword evidence="2" id="KW-1134">Transmembrane beta strand</keyword>
<feature type="chain" id="PRO_5001442179" evidence="2">
    <location>
        <begin position="26"/>
        <end position="474"/>
    </location>
</feature>
<dbReference type="PROSITE" id="PS51257">
    <property type="entry name" value="PROKAR_LIPOPROTEIN"/>
    <property type="match status" value="1"/>
</dbReference>
<dbReference type="HOGENOM" id="CLU_012817_13_3_7"/>
<dbReference type="PANTHER" id="PTHR30203">
    <property type="entry name" value="OUTER MEMBRANE CATION EFFLUX PROTEIN"/>
    <property type="match status" value="1"/>
</dbReference>
<gene>
    <name evidence="3" type="ordered locus">Pcar_0289</name>
</gene>
<dbReference type="Proteomes" id="UP000002534">
    <property type="component" value="Chromosome"/>
</dbReference>
<comment type="subcellular location">
    <subcellularLocation>
        <location evidence="2">Cell membrane</location>
        <topology evidence="2">Lipid-anchor</topology>
    </subcellularLocation>
</comment>
<proteinExistence type="inferred from homology"/>
<comment type="similarity">
    <text evidence="1 2">Belongs to the outer membrane factor (OMF) (TC 1.B.17) family.</text>
</comment>
<dbReference type="Gene3D" id="2.20.200.10">
    <property type="entry name" value="Outer membrane efflux proteins (OEP)"/>
    <property type="match status" value="1"/>
</dbReference>
<dbReference type="STRING" id="338963.Pcar_0289"/>
<keyword evidence="2" id="KW-0732">Signal</keyword>
<dbReference type="GO" id="GO:0005886">
    <property type="term" value="C:plasma membrane"/>
    <property type="evidence" value="ECO:0007669"/>
    <property type="project" value="UniProtKB-SubCell"/>
</dbReference>
<evidence type="ECO:0000256" key="2">
    <source>
        <dbReference type="RuleBase" id="RU362097"/>
    </source>
</evidence>
<dbReference type="PANTHER" id="PTHR30203:SF32">
    <property type="entry name" value="CATION EFFLUX SYSTEM PROTEIN CUSC"/>
    <property type="match status" value="1"/>
</dbReference>
<dbReference type="NCBIfam" id="TIGR01845">
    <property type="entry name" value="outer_NodT"/>
    <property type="match status" value="1"/>
</dbReference>
<protein>
    <submittedName>
        <fullName evidence="3">Efflux pump, RND family, outer membrane lipoprotein</fullName>
    </submittedName>
</protein>
<keyword evidence="2 3" id="KW-0449">Lipoprotein</keyword>
<dbReference type="eggNOG" id="COG1538">
    <property type="taxonomic scope" value="Bacteria"/>
</dbReference>
<dbReference type="InterPro" id="IPR010131">
    <property type="entry name" value="MdtP/NodT-like"/>
</dbReference>
<dbReference type="KEGG" id="pca:Pcar_0289"/>
<keyword evidence="2" id="KW-0564">Palmitate</keyword>
<dbReference type="RefSeq" id="WP_011339961.1">
    <property type="nucleotide sequence ID" value="NC_007498.2"/>
</dbReference>
<keyword evidence="2" id="KW-0472">Membrane</keyword>
<evidence type="ECO:0000313" key="4">
    <source>
        <dbReference type="Proteomes" id="UP000002534"/>
    </source>
</evidence>
<name>Q3A7U5_SYNC1</name>
<evidence type="ECO:0000313" key="3">
    <source>
        <dbReference type="EMBL" id="ABA87549.1"/>
    </source>
</evidence>
<dbReference type="AlphaFoldDB" id="Q3A7U5"/>
<dbReference type="GO" id="GO:0015562">
    <property type="term" value="F:efflux transmembrane transporter activity"/>
    <property type="evidence" value="ECO:0007669"/>
    <property type="project" value="InterPro"/>
</dbReference>
<dbReference type="OrthoDB" id="9783163at2"/>
<organism evidence="3 4">
    <name type="scientific">Syntrophotalea carbinolica (strain DSM 2380 / NBRC 103641 / GraBd1)</name>
    <name type="common">Pelobacter carbinolicus</name>
    <dbReference type="NCBI Taxonomy" id="338963"/>
    <lineage>
        <taxon>Bacteria</taxon>
        <taxon>Pseudomonadati</taxon>
        <taxon>Thermodesulfobacteriota</taxon>
        <taxon>Desulfuromonadia</taxon>
        <taxon>Desulfuromonadales</taxon>
        <taxon>Syntrophotaleaceae</taxon>
        <taxon>Syntrophotalea</taxon>
    </lineage>
</organism>
<evidence type="ECO:0000256" key="1">
    <source>
        <dbReference type="ARBA" id="ARBA00007613"/>
    </source>
</evidence>
<dbReference type="InterPro" id="IPR003423">
    <property type="entry name" value="OMP_efflux"/>
</dbReference>